<evidence type="ECO:0000313" key="2">
    <source>
        <dbReference type="Proteomes" id="UP001195769"/>
    </source>
</evidence>
<protein>
    <submittedName>
        <fullName evidence="1">Uncharacterized protein</fullName>
    </submittedName>
</protein>
<dbReference type="Proteomes" id="UP001195769">
    <property type="component" value="Unassembled WGS sequence"/>
</dbReference>
<name>A0AAD4E1F8_9AGAM</name>
<gene>
    <name evidence="1" type="ORF">F5891DRAFT_1191247</name>
</gene>
<keyword evidence="2" id="KW-1185">Reference proteome</keyword>
<dbReference type="GeneID" id="64661725"/>
<evidence type="ECO:0000313" key="1">
    <source>
        <dbReference type="EMBL" id="KAG1897936.1"/>
    </source>
</evidence>
<organism evidence="1 2">
    <name type="scientific">Suillus fuscotomentosus</name>
    <dbReference type="NCBI Taxonomy" id="1912939"/>
    <lineage>
        <taxon>Eukaryota</taxon>
        <taxon>Fungi</taxon>
        <taxon>Dikarya</taxon>
        <taxon>Basidiomycota</taxon>
        <taxon>Agaricomycotina</taxon>
        <taxon>Agaricomycetes</taxon>
        <taxon>Agaricomycetidae</taxon>
        <taxon>Boletales</taxon>
        <taxon>Suillineae</taxon>
        <taxon>Suillaceae</taxon>
        <taxon>Suillus</taxon>
    </lineage>
</organism>
<comment type="caution">
    <text evidence="1">The sequence shown here is derived from an EMBL/GenBank/DDBJ whole genome shotgun (WGS) entry which is preliminary data.</text>
</comment>
<dbReference type="AlphaFoldDB" id="A0AAD4E1F8"/>
<dbReference type="EMBL" id="JABBWK010000042">
    <property type="protein sequence ID" value="KAG1897936.1"/>
    <property type="molecule type" value="Genomic_DNA"/>
</dbReference>
<accession>A0AAD4E1F8</accession>
<dbReference type="RefSeq" id="XP_041223512.1">
    <property type="nucleotide sequence ID" value="XM_041367427.1"/>
</dbReference>
<reference evidence="1" key="1">
    <citation type="journal article" date="2020" name="New Phytol.">
        <title>Comparative genomics reveals dynamic genome evolution in host specialist ectomycorrhizal fungi.</title>
        <authorList>
            <person name="Lofgren L.A."/>
            <person name="Nguyen N.H."/>
            <person name="Vilgalys R."/>
            <person name="Ruytinx J."/>
            <person name="Liao H.L."/>
            <person name="Branco S."/>
            <person name="Kuo A."/>
            <person name="LaButti K."/>
            <person name="Lipzen A."/>
            <person name="Andreopoulos W."/>
            <person name="Pangilinan J."/>
            <person name="Riley R."/>
            <person name="Hundley H."/>
            <person name="Na H."/>
            <person name="Barry K."/>
            <person name="Grigoriev I.V."/>
            <person name="Stajich J.E."/>
            <person name="Kennedy P.G."/>
        </authorList>
    </citation>
    <scope>NUCLEOTIDE SEQUENCE</scope>
    <source>
        <strain evidence="1">FC203</strain>
    </source>
</reference>
<proteinExistence type="predicted"/>
<sequence>MPAGRPVIYTTPEAKCAAEREKCHNYYARNKVSINLKCQLAACCTPTTRQADSQATDSLGSGVLHDLSPAPDTLSDCLGIVREAKDELITLAATPVAYVEHILRQYVASVSNDSDGEALTDRRDGGDISIIKDAIQTIENIHKKAHHGQDKIWDMCGVCDEWRAADEVCRAIRRLLEYLQDILWHLELSYGELACAFVAKELMYQNDDTLY</sequence>